<dbReference type="AlphaFoldDB" id="A0A813HLJ6"/>
<dbReference type="EMBL" id="CAJNNW010001462">
    <property type="protein sequence ID" value="CAE8638626.1"/>
    <property type="molecule type" value="Genomic_DNA"/>
</dbReference>
<sequence>MPFPATAHPPPQCQLVLSRWTHTECYCPLGLFWGDTAADFDSQGPSDYLLSVLPELSRSGRPSASLGDHIGGPWCSQRGLDIWGAAYGIYAGCASVGFLALAAWSARRLVLGSRS</sequence>
<evidence type="ECO:0000313" key="3">
    <source>
        <dbReference type="Proteomes" id="UP000626109"/>
    </source>
</evidence>
<keyword evidence="1" id="KW-0812">Transmembrane</keyword>
<name>A0A813HLJ6_POLGL</name>
<reference evidence="2" key="1">
    <citation type="submission" date="2021-02" db="EMBL/GenBank/DDBJ databases">
        <authorList>
            <person name="Dougan E. K."/>
            <person name="Rhodes N."/>
            <person name="Thang M."/>
            <person name="Chan C."/>
        </authorList>
    </citation>
    <scope>NUCLEOTIDE SEQUENCE</scope>
</reference>
<keyword evidence="1" id="KW-1133">Transmembrane helix</keyword>
<comment type="caution">
    <text evidence="2">The sequence shown here is derived from an EMBL/GenBank/DDBJ whole genome shotgun (WGS) entry which is preliminary data.</text>
</comment>
<proteinExistence type="predicted"/>
<feature type="transmembrane region" description="Helical" evidence="1">
    <location>
        <begin position="82"/>
        <end position="104"/>
    </location>
</feature>
<accession>A0A813HLJ6</accession>
<feature type="non-terminal residue" evidence="2">
    <location>
        <position position="1"/>
    </location>
</feature>
<keyword evidence="1" id="KW-0472">Membrane</keyword>
<evidence type="ECO:0000313" key="2">
    <source>
        <dbReference type="EMBL" id="CAE8638626.1"/>
    </source>
</evidence>
<protein>
    <submittedName>
        <fullName evidence="2">Uncharacterized protein</fullName>
    </submittedName>
</protein>
<evidence type="ECO:0000256" key="1">
    <source>
        <dbReference type="SAM" id="Phobius"/>
    </source>
</evidence>
<gene>
    <name evidence="2" type="ORF">PGLA2088_LOCUS1857</name>
</gene>
<organism evidence="2 3">
    <name type="scientific">Polarella glacialis</name>
    <name type="common">Dinoflagellate</name>
    <dbReference type="NCBI Taxonomy" id="89957"/>
    <lineage>
        <taxon>Eukaryota</taxon>
        <taxon>Sar</taxon>
        <taxon>Alveolata</taxon>
        <taxon>Dinophyceae</taxon>
        <taxon>Suessiales</taxon>
        <taxon>Suessiaceae</taxon>
        <taxon>Polarella</taxon>
    </lineage>
</organism>
<dbReference type="Proteomes" id="UP000626109">
    <property type="component" value="Unassembled WGS sequence"/>
</dbReference>